<dbReference type="InterPro" id="IPR035992">
    <property type="entry name" value="Ricin_B-like_lectins"/>
</dbReference>
<name>A0A4U3MAQ6_9ACTN</name>
<dbReference type="OrthoDB" id="3530041at2"/>
<keyword evidence="3" id="KW-1185">Reference proteome</keyword>
<comment type="caution">
    <text evidence="2">The sequence shown here is derived from an EMBL/GenBank/DDBJ whole genome shotgun (WGS) entry which is preliminary data.</text>
</comment>
<feature type="chain" id="PRO_5020244087" evidence="1">
    <location>
        <begin position="26"/>
        <end position="186"/>
    </location>
</feature>
<dbReference type="PROSITE" id="PS50231">
    <property type="entry name" value="RICIN_B_LECTIN"/>
    <property type="match status" value="1"/>
</dbReference>
<protein>
    <submittedName>
        <fullName evidence="2">RICIN domain-containing protein</fullName>
    </submittedName>
</protein>
<proteinExistence type="predicted"/>
<gene>
    <name evidence="2" type="ORF">FDA94_22145</name>
</gene>
<organism evidence="2 3">
    <name type="scientific">Herbidospora galbida</name>
    <dbReference type="NCBI Taxonomy" id="2575442"/>
    <lineage>
        <taxon>Bacteria</taxon>
        <taxon>Bacillati</taxon>
        <taxon>Actinomycetota</taxon>
        <taxon>Actinomycetes</taxon>
        <taxon>Streptosporangiales</taxon>
        <taxon>Streptosporangiaceae</taxon>
        <taxon>Herbidospora</taxon>
    </lineage>
</organism>
<sequence length="186" mass="19985">MLKKILLAATAVTAIGLGVTGPASAGPGNDGDPNASAVLPPRDPGMWWIKTGQFSAVSQVTTTAVKVKLWTIPSTINPIYVGALWHFTPVPSTPGAYFVENHNAGCLDIIDGISTSVGAELAVRQCDGTQSQMWFTPYKNGKWAMQNKWSGYYAAAKSPAENRYLTQQFTGSDAEIYFSMPFFDNA</sequence>
<dbReference type="Gene3D" id="2.80.10.50">
    <property type="match status" value="1"/>
</dbReference>
<evidence type="ECO:0000313" key="3">
    <source>
        <dbReference type="Proteomes" id="UP000308705"/>
    </source>
</evidence>
<dbReference type="EMBL" id="SZQA01000022">
    <property type="protein sequence ID" value="TKK86228.1"/>
    <property type="molecule type" value="Genomic_DNA"/>
</dbReference>
<dbReference type="AlphaFoldDB" id="A0A4U3MAQ6"/>
<dbReference type="SUPFAM" id="SSF50370">
    <property type="entry name" value="Ricin B-like lectins"/>
    <property type="match status" value="1"/>
</dbReference>
<dbReference type="Proteomes" id="UP000308705">
    <property type="component" value="Unassembled WGS sequence"/>
</dbReference>
<accession>A0A4U3MAQ6</accession>
<dbReference type="RefSeq" id="WP_137248999.1">
    <property type="nucleotide sequence ID" value="NZ_SZQA01000022.1"/>
</dbReference>
<dbReference type="CDD" id="cd00161">
    <property type="entry name" value="beta-trefoil_Ricin-like"/>
    <property type="match status" value="1"/>
</dbReference>
<keyword evidence="1" id="KW-0732">Signal</keyword>
<evidence type="ECO:0000313" key="2">
    <source>
        <dbReference type="EMBL" id="TKK86228.1"/>
    </source>
</evidence>
<reference evidence="2 3" key="1">
    <citation type="submission" date="2019-04" db="EMBL/GenBank/DDBJ databases">
        <title>Herbidospora sp. NEAU-GS14.nov., a novel actinomycete isolated from soil.</title>
        <authorList>
            <person name="Han L."/>
        </authorList>
    </citation>
    <scope>NUCLEOTIDE SEQUENCE [LARGE SCALE GENOMIC DNA]</scope>
    <source>
        <strain evidence="2 3">NEAU-GS14</strain>
    </source>
</reference>
<evidence type="ECO:0000256" key="1">
    <source>
        <dbReference type="SAM" id="SignalP"/>
    </source>
</evidence>
<feature type="signal peptide" evidence="1">
    <location>
        <begin position="1"/>
        <end position="25"/>
    </location>
</feature>